<keyword evidence="1" id="KW-0966">Cell projection</keyword>
<accession>A0A540V3V9</accession>
<evidence type="ECO:0000313" key="2">
    <source>
        <dbReference type="Proteomes" id="UP000315753"/>
    </source>
</evidence>
<dbReference type="AlphaFoldDB" id="A0A540V3V9"/>
<reference evidence="1 2" key="1">
    <citation type="submission" date="2019-06" db="EMBL/GenBank/DDBJ databases">
        <title>Genome sequence of Ureibacillus terrenus.</title>
        <authorList>
            <person name="Maclea K.S."/>
            <person name="Simoes M."/>
        </authorList>
    </citation>
    <scope>NUCLEOTIDE SEQUENCE [LARGE SCALE GENOMIC DNA]</scope>
    <source>
        <strain evidence="1 2">ATCC BAA-384</strain>
    </source>
</reference>
<dbReference type="Gene3D" id="3.30.160.170">
    <property type="entry name" value="FlaG-like"/>
    <property type="match status" value="1"/>
</dbReference>
<evidence type="ECO:0000313" key="1">
    <source>
        <dbReference type="EMBL" id="TQE91414.1"/>
    </source>
</evidence>
<gene>
    <name evidence="1" type="primary">flaG</name>
    <name evidence="1" type="ORF">FKZ59_05405</name>
</gene>
<keyword evidence="2" id="KW-1185">Reference proteome</keyword>
<sequence>MRVDFKGAIDKMFSFNSTDSQASKNNVENEAFDANAPIKISEEQIRNAIDSINEFIKIDYRQLKFVYHEELGEYYVQLIDVDTQEVVREIPPKKFLDAYYEMQKLMGILVDEKI</sequence>
<dbReference type="EMBL" id="VIGD01000005">
    <property type="protein sequence ID" value="TQE91414.1"/>
    <property type="molecule type" value="Genomic_DNA"/>
</dbReference>
<dbReference type="RefSeq" id="WP_141601729.1">
    <property type="nucleotide sequence ID" value="NZ_JARMSB010000005.1"/>
</dbReference>
<protein>
    <submittedName>
        <fullName evidence="1">Flagellar protein FlaG</fullName>
    </submittedName>
</protein>
<dbReference type="Pfam" id="PF03646">
    <property type="entry name" value="FlaG"/>
    <property type="match status" value="1"/>
</dbReference>
<dbReference type="PANTHER" id="PTHR37166:SF1">
    <property type="entry name" value="PROTEIN FLAG"/>
    <property type="match status" value="1"/>
</dbReference>
<keyword evidence="1" id="KW-0969">Cilium</keyword>
<name>A0A540V3V9_9BACL</name>
<comment type="caution">
    <text evidence="1">The sequence shown here is derived from an EMBL/GenBank/DDBJ whole genome shotgun (WGS) entry which is preliminary data.</text>
</comment>
<dbReference type="Proteomes" id="UP000315753">
    <property type="component" value="Unassembled WGS sequence"/>
</dbReference>
<dbReference type="SUPFAM" id="SSF160214">
    <property type="entry name" value="FlaG-like"/>
    <property type="match status" value="1"/>
</dbReference>
<dbReference type="OrthoDB" id="9799867at2"/>
<keyword evidence="1" id="KW-0282">Flagellum</keyword>
<dbReference type="NCBIfam" id="NF005834">
    <property type="entry name" value="PRK07738.1"/>
    <property type="match status" value="1"/>
</dbReference>
<organism evidence="1 2">
    <name type="scientific">Ureibacillus terrenus</name>
    <dbReference type="NCBI Taxonomy" id="118246"/>
    <lineage>
        <taxon>Bacteria</taxon>
        <taxon>Bacillati</taxon>
        <taxon>Bacillota</taxon>
        <taxon>Bacilli</taxon>
        <taxon>Bacillales</taxon>
        <taxon>Caryophanaceae</taxon>
        <taxon>Ureibacillus</taxon>
    </lineage>
</organism>
<dbReference type="InterPro" id="IPR005186">
    <property type="entry name" value="FlaG"/>
</dbReference>
<proteinExistence type="predicted"/>
<dbReference type="PANTHER" id="PTHR37166">
    <property type="entry name" value="PROTEIN FLAG"/>
    <property type="match status" value="1"/>
</dbReference>
<dbReference type="InterPro" id="IPR035924">
    <property type="entry name" value="FlaG-like_sf"/>
</dbReference>